<comment type="similarity">
    <text evidence="3">Belongs to the glycosyl hydrolase 3 family.</text>
</comment>
<dbReference type="InterPro" id="IPR001764">
    <property type="entry name" value="Glyco_hydro_3_N"/>
</dbReference>
<dbReference type="EMBL" id="CAMXCT020000802">
    <property type="protein sequence ID" value="CAL1136800.1"/>
    <property type="molecule type" value="Genomic_DNA"/>
</dbReference>
<dbReference type="SUPFAM" id="SSF51445">
    <property type="entry name" value="(Trans)glycosidases"/>
    <property type="match status" value="1"/>
</dbReference>
<dbReference type="InterPro" id="IPR036962">
    <property type="entry name" value="Glyco_hydro_3_N_sf"/>
</dbReference>
<dbReference type="GO" id="GO:0005576">
    <property type="term" value="C:extracellular region"/>
    <property type="evidence" value="ECO:0007669"/>
    <property type="project" value="UniProtKB-SubCell"/>
</dbReference>
<evidence type="ECO:0000256" key="2">
    <source>
        <dbReference type="ARBA" id="ARBA00004613"/>
    </source>
</evidence>
<dbReference type="Pfam" id="PF14310">
    <property type="entry name" value="Fn3-like"/>
    <property type="match status" value="1"/>
</dbReference>
<name>A0A9P1C317_9DINO</name>
<evidence type="ECO:0000256" key="13">
    <source>
        <dbReference type="ARBA" id="ARBA00041808"/>
    </source>
</evidence>
<evidence type="ECO:0000313" key="17">
    <source>
        <dbReference type="EMBL" id="CAL1136800.1"/>
    </source>
</evidence>
<evidence type="ECO:0000256" key="14">
    <source>
        <dbReference type="SAM" id="SignalP"/>
    </source>
</evidence>
<comment type="catalytic activity">
    <reaction evidence="1">
        <text>Hydrolysis of terminal, non-reducing beta-D-glucosyl residues with release of beta-D-glucose.</text>
        <dbReference type="EC" id="3.2.1.21"/>
    </reaction>
</comment>
<evidence type="ECO:0000256" key="10">
    <source>
        <dbReference type="ARBA" id="ARBA00039579"/>
    </source>
</evidence>
<evidence type="ECO:0000256" key="5">
    <source>
        <dbReference type="ARBA" id="ARBA00022525"/>
    </source>
</evidence>
<evidence type="ECO:0000256" key="4">
    <source>
        <dbReference type="ARBA" id="ARBA00012744"/>
    </source>
</evidence>
<dbReference type="PRINTS" id="PR00133">
    <property type="entry name" value="GLHYDRLASE3"/>
</dbReference>
<feature type="domain" description="Fibronectin type III-like" evidence="15">
    <location>
        <begin position="1205"/>
        <end position="1275"/>
    </location>
</feature>
<dbReference type="SUPFAM" id="SSF52279">
    <property type="entry name" value="Beta-D-glucan exohydrolase, C-terminal domain"/>
    <property type="match status" value="2"/>
</dbReference>
<evidence type="ECO:0000256" key="8">
    <source>
        <dbReference type="ARBA" id="ARBA00023295"/>
    </source>
</evidence>
<evidence type="ECO:0000259" key="15">
    <source>
        <dbReference type="SMART" id="SM01217"/>
    </source>
</evidence>
<evidence type="ECO:0000256" key="1">
    <source>
        <dbReference type="ARBA" id="ARBA00000448"/>
    </source>
</evidence>
<dbReference type="SMART" id="SM01217">
    <property type="entry name" value="Fn3_like"/>
    <property type="match status" value="1"/>
</dbReference>
<dbReference type="InterPro" id="IPR017853">
    <property type="entry name" value="GH"/>
</dbReference>
<keyword evidence="18" id="KW-1185">Reference proteome</keyword>
<dbReference type="Pfam" id="PF01915">
    <property type="entry name" value="Glyco_hydro_3_C"/>
    <property type="match status" value="1"/>
</dbReference>
<keyword evidence="6 14" id="KW-0732">Signal</keyword>
<dbReference type="Gene3D" id="3.40.50.1700">
    <property type="entry name" value="Glycoside hydrolase family 3 C-terminal domain"/>
    <property type="match status" value="1"/>
</dbReference>
<dbReference type="InterPro" id="IPR036881">
    <property type="entry name" value="Glyco_hydro_3_C_sf"/>
</dbReference>
<reference evidence="16" key="1">
    <citation type="submission" date="2022-10" db="EMBL/GenBank/DDBJ databases">
        <authorList>
            <person name="Chen Y."/>
            <person name="Dougan E. K."/>
            <person name="Chan C."/>
            <person name="Rhodes N."/>
            <person name="Thang M."/>
        </authorList>
    </citation>
    <scope>NUCLEOTIDE SEQUENCE</scope>
</reference>
<dbReference type="EMBL" id="CAMXCT030000802">
    <property type="protein sequence ID" value="CAL4770737.1"/>
    <property type="molecule type" value="Genomic_DNA"/>
</dbReference>
<evidence type="ECO:0000256" key="3">
    <source>
        <dbReference type="ARBA" id="ARBA00005336"/>
    </source>
</evidence>
<dbReference type="GO" id="GO:0008422">
    <property type="term" value="F:beta-glucosidase activity"/>
    <property type="evidence" value="ECO:0007669"/>
    <property type="project" value="UniProtKB-EC"/>
</dbReference>
<evidence type="ECO:0000256" key="12">
    <source>
        <dbReference type="ARBA" id="ARBA00041601"/>
    </source>
</evidence>
<dbReference type="PANTHER" id="PTHR42715">
    <property type="entry name" value="BETA-GLUCOSIDASE"/>
    <property type="match status" value="1"/>
</dbReference>
<evidence type="ECO:0000256" key="7">
    <source>
        <dbReference type="ARBA" id="ARBA00022801"/>
    </source>
</evidence>
<proteinExistence type="inferred from homology"/>
<dbReference type="InterPro" id="IPR050288">
    <property type="entry name" value="Cellulose_deg_GH3"/>
</dbReference>
<dbReference type="EC" id="3.2.1.21" evidence="4"/>
<evidence type="ECO:0000313" key="16">
    <source>
        <dbReference type="EMBL" id="CAI3983425.1"/>
    </source>
</evidence>
<dbReference type="Pfam" id="PF00933">
    <property type="entry name" value="Glyco_hydro_3"/>
    <property type="match status" value="1"/>
</dbReference>
<dbReference type="Gene3D" id="3.20.20.300">
    <property type="entry name" value="Glycoside hydrolase, family 3, N-terminal domain"/>
    <property type="match status" value="1"/>
</dbReference>
<protein>
    <recommendedName>
        <fullName evidence="10">Probable beta-glucosidase G</fullName>
        <ecNumber evidence="4">3.2.1.21</ecNumber>
    </recommendedName>
    <alternativeName>
        <fullName evidence="11">Beta-D-glucoside glucohydrolase G</fullName>
    </alternativeName>
    <alternativeName>
        <fullName evidence="12">Cellobiase G</fullName>
    </alternativeName>
    <alternativeName>
        <fullName evidence="13">Gentiobiase G</fullName>
    </alternativeName>
</protein>
<dbReference type="OrthoDB" id="412850at2759"/>
<evidence type="ECO:0000256" key="9">
    <source>
        <dbReference type="ARBA" id="ARBA00024983"/>
    </source>
</evidence>
<dbReference type="PANTHER" id="PTHR42715:SF12">
    <property type="entry name" value="BETA-GLUCOSIDASE G-RELATED"/>
    <property type="match status" value="1"/>
</dbReference>
<sequence length="1284" mass="142058">MVVWRGLALASVHLSIGRGQDAPEFVPERCGTLTFDQNRLPQGEWRELIYEPFNHWSRYGGNVHRTTRDMALLLRNALMRGRGHIEGDSGCSCIFLLAVLIRASADISYVGNSFGSFYDIEHAAAADLMAYFSHMIARTAAAPVVSAWPLRAAWRRTLQTFRAFGAARHGDRGRCGCQEPDSFLTPALHLLRNMQPSNWAVADWTSFLDFEDPRLRQLMEKSCTYETSCSDVQVIAHLLCAEHFLLAGNAARSLHKRGRAAEVAMFAPFCHDALRAIGSIEDVVYNAALGITEANAKLTSAFLHRALVWRPMPARFMVQPRVATHHFEAPMNDGSEGRQRFALFATLVQTEDHYKEQNFVLDAMRLKCSADRWGVELPFHIIYGGGLMESELTLLMRFGFIIEDYSKEVDFIKSKCCGLCPQERRDGWATAFKLFAWRAVAYDLVLHVDMDACFAGRSPANALKDVQKLNVTFLSDESPSGFGWHSHIFVLKPAMSKFKEIMDFELGSPCLIGFILTLRYASAQCFEEICTEDYNSLLQRKKQRRSSMSLDDAIQKARELASKMSFDEKSQIVKGTAYDTNVWNPPPGFFVGNTAAVKHLGIPSLNLQYNGQGYRTTDVRIIGKVTAYPSTLAVAATWDRELGFTWGEALGKEFFAKGGNVLLGPGLNVHRVARNGRNVEYLSGEAGFLGAELVHGYIKGVHSQNVVTVMKHFIGNNQETLRSFVDSIISQRALWEVYYQPFQAALEAGCLSTMCAYNLVNGIHACQNGDIMQTDLKDTIGYKGFIMSDWWALHAFSALKGLDQEMPGNKIDGNPMNQVYDTTKDLSTLPEDFLESMVARILLPVVKYGLIENPVCNPVNGGCDHQIYEVNARSPEHQQLARRMVAESVILLENEDETLPLGKDLTIAVLGSACQSKQDITQMLDKWDLGNYYTVGGSGRVIPKDPVSILEGIQDACKFANCKVHSDLSDDAEVASKVAQEAKADVTVICGATTSTEGMDRASLSIDQESFASQLQKLQLGWSRFVVISCHFQSCIDFTVVRCRQVVEVAKKLDALDAMPTVVVTLIPGSIVMPWTSYVDAELAVFLAGEATGLGIADVLFGYVNPGAKSPVTFPLHESDTIPPCEPPKGKPMVEPTDSFPCDYTEGVMAGFTFYEDIEVQYPFGHGLSYTTFGVELEPISGTDCDARACITVQVTNTGPVPGSEVVQLYLVFPPGLGEPKRGVLRGFQKVSLLPDFSKKVVMKLLEKDVSIYDETQKKWTVPKGRFTVMIGSSILAAKGHGEL</sequence>
<evidence type="ECO:0000313" key="18">
    <source>
        <dbReference type="Proteomes" id="UP001152797"/>
    </source>
</evidence>
<comment type="function">
    <text evidence="9">Beta-glucosidases are one of a number of cellulolytic enzymes involved in the degradation of cellulosic biomass. Catalyzes the last step releasing glucose from the inhibitory cellobiose.</text>
</comment>
<dbReference type="Gene3D" id="2.60.40.10">
    <property type="entry name" value="Immunoglobulins"/>
    <property type="match status" value="1"/>
</dbReference>
<gene>
    <name evidence="16" type="ORF">C1SCF055_LOCUS11039</name>
</gene>
<dbReference type="EMBL" id="CAMXCT010000802">
    <property type="protein sequence ID" value="CAI3983425.1"/>
    <property type="molecule type" value="Genomic_DNA"/>
</dbReference>
<dbReference type="Proteomes" id="UP001152797">
    <property type="component" value="Unassembled WGS sequence"/>
</dbReference>
<keyword evidence="5" id="KW-0964">Secreted</keyword>
<organism evidence="16">
    <name type="scientific">Cladocopium goreaui</name>
    <dbReference type="NCBI Taxonomy" id="2562237"/>
    <lineage>
        <taxon>Eukaryota</taxon>
        <taxon>Sar</taxon>
        <taxon>Alveolata</taxon>
        <taxon>Dinophyceae</taxon>
        <taxon>Suessiales</taxon>
        <taxon>Symbiodiniaceae</taxon>
        <taxon>Cladocopium</taxon>
    </lineage>
</organism>
<reference evidence="17" key="2">
    <citation type="submission" date="2024-04" db="EMBL/GenBank/DDBJ databases">
        <authorList>
            <person name="Chen Y."/>
            <person name="Shah S."/>
            <person name="Dougan E. K."/>
            <person name="Thang M."/>
            <person name="Chan C."/>
        </authorList>
    </citation>
    <scope>NUCLEOTIDE SEQUENCE [LARGE SCALE GENOMIC DNA]</scope>
</reference>
<dbReference type="InterPro" id="IPR013783">
    <property type="entry name" value="Ig-like_fold"/>
</dbReference>
<evidence type="ECO:0000256" key="6">
    <source>
        <dbReference type="ARBA" id="ARBA00022729"/>
    </source>
</evidence>
<comment type="subcellular location">
    <subcellularLocation>
        <location evidence="2">Secreted</location>
    </subcellularLocation>
</comment>
<keyword evidence="7" id="KW-0378">Hydrolase</keyword>
<accession>A0A9P1C317</accession>
<dbReference type="InterPro" id="IPR002772">
    <property type="entry name" value="Glyco_hydro_3_C"/>
</dbReference>
<comment type="caution">
    <text evidence="16">The sequence shown here is derived from an EMBL/GenBank/DDBJ whole genome shotgun (WGS) entry which is preliminary data.</text>
</comment>
<evidence type="ECO:0000256" key="11">
    <source>
        <dbReference type="ARBA" id="ARBA00041276"/>
    </source>
</evidence>
<feature type="chain" id="PRO_5043270051" description="Probable beta-glucosidase G" evidence="14">
    <location>
        <begin position="20"/>
        <end position="1284"/>
    </location>
</feature>
<feature type="signal peptide" evidence="14">
    <location>
        <begin position="1"/>
        <end position="19"/>
    </location>
</feature>
<dbReference type="InterPro" id="IPR026891">
    <property type="entry name" value="Fn3-like"/>
</dbReference>
<keyword evidence="8" id="KW-0326">Glycosidase</keyword>
<dbReference type="GO" id="GO:0009251">
    <property type="term" value="P:glucan catabolic process"/>
    <property type="evidence" value="ECO:0007669"/>
    <property type="project" value="TreeGrafter"/>
</dbReference>